<sequence>MSFASAYFHQQRIRNFLHIIQTPKKKTTTFEVDTPEETWCLVLQRRFGNRSCWMGTPHLRQDFFCSTIVGKYIVESWSLCLDFQMCFERDLTLKNHKISPHCAHLANEFL</sequence>
<evidence type="ECO:0000313" key="1">
    <source>
        <dbReference type="EMBL" id="GIX80554.1"/>
    </source>
</evidence>
<dbReference type="AlphaFoldDB" id="A0AAV4N861"/>
<dbReference type="Proteomes" id="UP001054945">
    <property type="component" value="Unassembled WGS sequence"/>
</dbReference>
<proteinExistence type="predicted"/>
<comment type="caution">
    <text evidence="1">The sequence shown here is derived from an EMBL/GenBank/DDBJ whole genome shotgun (WGS) entry which is preliminary data.</text>
</comment>
<keyword evidence="2" id="KW-1185">Reference proteome</keyword>
<accession>A0AAV4N861</accession>
<protein>
    <submittedName>
        <fullName evidence="1">Uncharacterized protein</fullName>
    </submittedName>
</protein>
<organism evidence="1 2">
    <name type="scientific">Caerostris extrusa</name>
    <name type="common">Bark spider</name>
    <name type="synonym">Caerostris bankana</name>
    <dbReference type="NCBI Taxonomy" id="172846"/>
    <lineage>
        <taxon>Eukaryota</taxon>
        <taxon>Metazoa</taxon>
        <taxon>Ecdysozoa</taxon>
        <taxon>Arthropoda</taxon>
        <taxon>Chelicerata</taxon>
        <taxon>Arachnida</taxon>
        <taxon>Araneae</taxon>
        <taxon>Araneomorphae</taxon>
        <taxon>Entelegynae</taxon>
        <taxon>Araneoidea</taxon>
        <taxon>Araneidae</taxon>
        <taxon>Caerostris</taxon>
    </lineage>
</organism>
<evidence type="ECO:0000313" key="2">
    <source>
        <dbReference type="Proteomes" id="UP001054945"/>
    </source>
</evidence>
<gene>
    <name evidence="1" type="ORF">CEXT_578881</name>
</gene>
<dbReference type="EMBL" id="BPLR01003045">
    <property type="protein sequence ID" value="GIX80554.1"/>
    <property type="molecule type" value="Genomic_DNA"/>
</dbReference>
<reference evidence="1 2" key="1">
    <citation type="submission" date="2021-06" db="EMBL/GenBank/DDBJ databases">
        <title>Caerostris extrusa draft genome.</title>
        <authorList>
            <person name="Kono N."/>
            <person name="Arakawa K."/>
        </authorList>
    </citation>
    <scope>NUCLEOTIDE SEQUENCE [LARGE SCALE GENOMIC DNA]</scope>
</reference>
<name>A0AAV4N861_CAEEX</name>